<organism evidence="3 4">
    <name type="scientific">Paenibacillus peoriae</name>
    <dbReference type="NCBI Taxonomy" id="59893"/>
    <lineage>
        <taxon>Bacteria</taxon>
        <taxon>Bacillati</taxon>
        <taxon>Bacillota</taxon>
        <taxon>Bacilli</taxon>
        <taxon>Bacillales</taxon>
        <taxon>Paenibacillaceae</taxon>
        <taxon>Paenibacillus</taxon>
    </lineage>
</organism>
<dbReference type="InterPro" id="IPR032179">
    <property type="entry name" value="Cry22Aa_Ig-like"/>
</dbReference>
<dbReference type="PROSITE" id="PS50022">
    <property type="entry name" value="FA58C_3"/>
    <property type="match status" value="1"/>
</dbReference>
<reference evidence="3 4" key="1">
    <citation type="submission" date="2023-07" db="EMBL/GenBank/DDBJ databases">
        <title>Sorghum-associated microbial communities from plants grown in Nebraska, USA.</title>
        <authorList>
            <person name="Schachtman D."/>
        </authorList>
    </citation>
    <scope>NUCLEOTIDE SEQUENCE [LARGE SCALE GENOMIC DNA]</scope>
    <source>
        <strain evidence="3 4">BE143</strain>
    </source>
</reference>
<dbReference type="InterPro" id="IPR046780">
    <property type="entry name" value="aBig_2"/>
</dbReference>
<dbReference type="Pfam" id="PF16403">
    <property type="entry name" value="Bact_surface_Ig-like"/>
    <property type="match status" value="1"/>
</dbReference>
<name>A0ABU1QP99_9BACL</name>
<feature type="domain" description="Fibronectin type-III" evidence="2">
    <location>
        <begin position="185"/>
        <end position="269"/>
    </location>
</feature>
<keyword evidence="4" id="KW-1185">Reference proteome</keyword>
<dbReference type="Proteomes" id="UP001266807">
    <property type="component" value="Unassembled WGS sequence"/>
</dbReference>
<dbReference type="PROSITE" id="PS50853">
    <property type="entry name" value="FN3"/>
    <property type="match status" value="1"/>
</dbReference>
<dbReference type="Pfam" id="PF20578">
    <property type="entry name" value="aBig_2"/>
    <property type="match status" value="4"/>
</dbReference>
<dbReference type="InterPro" id="IPR013783">
    <property type="entry name" value="Ig-like_fold"/>
</dbReference>
<dbReference type="InterPro" id="IPR003961">
    <property type="entry name" value="FN3_dom"/>
</dbReference>
<sequence length="981" mass="105548">MLEGNNFTRNKLKPYRLLVPLLPFIGGTFLLIGTNEVHAAGWENVVLNKPATSSGYSQPYDPSRAVDGSIEPTSRWYQASNGEKWIQVDLRDWYIVDRYVVTGMGIHNGWQDQRDPYSFRLQTSSNGSNWVTVDTVQNNESSNVEKNIIPVTTRYLRLYIDQGNARNNQWASIMEFAAYGERLPVPQAPGHFTGTKNGNTVELSWDAVPYATSYKVIRDSVTLYTGNLTQFIDTSALPPGEALYTVQAVNAKGESTPSEVKVNILTDAERVAQAKAALALGFASGDTVDSVSQKLTLPLAGLNDTTVSWSSDTPDVITNEGAVTRPRYDLGDRKVKLTATIAKGSASDTQTFEVTVPKITAQDTLDQAADTLSLGNLSAVTESISLPLSGYGGAQIEWSSSKPLVIAADGTLTRPSYNSGDTDVTLTATLQLAGLTKTKNFTAHVLSLPMSDTEAVDAAYRALELPMTTVTGDVYLPKDALHGVQVSWSSTQPQFLDHTGHVTFPSYVQGDQTITLEAVVSRGGVELRKTFSLLVPALPVSADEAVNLAANTLNLDYPQGIKDSIALPRTGAFDTQIDWSSDQPDILSNSGQVNRPKYTDGDMNVQLIAIISKGTASVQRTFTITVLKALPNTPYVRLNGSNPIVLEAGDSFTDPGASVLDSVYGNILIPELSGNGNVDINVPGVYVLNYAYSDNGGWTAEPAERHINVLPRAVRAAAGNGDIASVVVTGALPGARLELYNAQQELIAEGIASGEGKYTFTPVPEGASYYVLQNVNGMKSAPSGLVYPQGLTAQRVADSITSITTPTTSDTLLRLPVVPDGFRVTISSSSQPDIVRTDGTIVQADTPSVVTIMLDVMRVSDGSRALTQAIEVTVPAKVIANTGKSNKDKNEDLSAFVPQIGISEQGKEFSLFVPSPAFLDEQIQQALREGKAYADIRLEQEKQLSRVILSHSLLNKWDKIGASVISRYGTLMISSDTLTRM</sequence>
<dbReference type="InterPro" id="IPR008979">
    <property type="entry name" value="Galactose-bd-like_sf"/>
</dbReference>
<gene>
    <name evidence="3" type="ORF">J2W98_005375</name>
</gene>
<dbReference type="SUPFAM" id="SSF49265">
    <property type="entry name" value="Fibronectin type III"/>
    <property type="match status" value="1"/>
</dbReference>
<dbReference type="Pfam" id="PF00754">
    <property type="entry name" value="F5_F8_type_C"/>
    <property type="match status" value="1"/>
</dbReference>
<feature type="domain" description="F5/8 type C" evidence="1">
    <location>
        <begin position="34"/>
        <end position="181"/>
    </location>
</feature>
<accession>A0ABU1QP99</accession>
<protein>
    <recommendedName>
        <fullName evidence="5">DUF5011 domain-containing protein</fullName>
    </recommendedName>
</protein>
<dbReference type="InterPro" id="IPR036116">
    <property type="entry name" value="FN3_sf"/>
</dbReference>
<dbReference type="RefSeq" id="WP_310169182.1">
    <property type="nucleotide sequence ID" value="NZ_JAVDUG010000011.1"/>
</dbReference>
<dbReference type="EMBL" id="JAVDUG010000011">
    <property type="protein sequence ID" value="MDR6781065.1"/>
    <property type="molecule type" value="Genomic_DNA"/>
</dbReference>
<dbReference type="SUPFAM" id="SSF49785">
    <property type="entry name" value="Galactose-binding domain-like"/>
    <property type="match status" value="1"/>
</dbReference>
<evidence type="ECO:0000259" key="1">
    <source>
        <dbReference type="PROSITE" id="PS50022"/>
    </source>
</evidence>
<dbReference type="CDD" id="cd00063">
    <property type="entry name" value="FN3"/>
    <property type="match status" value="1"/>
</dbReference>
<dbReference type="Gene3D" id="2.60.120.260">
    <property type="entry name" value="Galactose-binding domain-like"/>
    <property type="match status" value="1"/>
</dbReference>
<evidence type="ECO:0000313" key="4">
    <source>
        <dbReference type="Proteomes" id="UP001266807"/>
    </source>
</evidence>
<evidence type="ECO:0000313" key="3">
    <source>
        <dbReference type="EMBL" id="MDR6781065.1"/>
    </source>
</evidence>
<proteinExistence type="predicted"/>
<dbReference type="Gene3D" id="2.60.40.10">
    <property type="entry name" value="Immunoglobulins"/>
    <property type="match status" value="2"/>
</dbReference>
<comment type="caution">
    <text evidence="3">The sequence shown here is derived from an EMBL/GenBank/DDBJ whole genome shotgun (WGS) entry which is preliminary data.</text>
</comment>
<dbReference type="InterPro" id="IPR000421">
    <property type="entry name" value="FA58C"/>
</dbReference>
<evidence type="ECO:0000259" key="2">
    <source>
        <dbReference type="PROSITE" id="PS50853"/>
    </source>
</evidence>
<feature type="non-terminal residue" evidence="3">
    <location>
        <position position="981"/>
    </location>
</feature>
<evidence type="ECO:0008006" key="5">
    <source>
        <dbReference type="Google" id="ProtNLM"/>
    </source>
</evidence>